<keyword evidence="1" id="KW-1133">Transmembrane helix</keyword>
<feature type="transmembrane region" description="Helical" evidence="1">
    <location>
        <begin position="56"/>
        <end position="79"/>
    </location>
</feature>
<dbReference type="EMBL" id="MG011689">
    <property type="protein sequence ID" value="AVK74828.1"/>
    <property type="molecule type" value="Genomic_DNA"/>
</dbReference>
<protein>
    <submittedName>
        <fullName evidence="2">Uncharacterized protein</fullName>
    </submittedName>
</protein>
<accession>A0A2U7U8Q3</accession>
<dbReference type="Proteomes" id="UP000248852">
    <property type="component" value="Segment"/>
</dbReference>
<feature type="transmembrane region" description="Helical" evidence="1">
    <location>
        <begin position="21"/>
        <end position="50"/>
    </location>
</feature>
<organism evidence="2">
    <name type="scientific">Pandoravirus quercus</name>
    <dbReference type="NCBI Taxonomy" id="2107709"/>
    <lineage>
        <taxon>Viruses</taxon>
        <taxon>Pandoravirus</taxon>
    </lineage>
</organism>
<keyword evidence="1" id="KW-0472">Membrane</keyword>
<reference evidence="2" key="1">
    <citation type="journal article" date="2018" name="Nat. Commun.">
        <title>Diversity and evolution of the emerging Pandoraviridae family.</title>
        <authorList>
            <person name="Legendre M."/>
            <person name="Fabre E."/>
            <person name="Poirot O."/>
            <person name="Jeudy S."/>
            <person name="Lartigue A."/>
            <person name="Alempic J.M."/>
            <person name="Beucher L."/>
            <person name="Philippe N."/>
            <person name="Bertaux L."/>
            <person name="Christo-Foroux E."/>
            <person name="Labadie K."/>
            <person name="Coute Y."/>
            <person name="Abergel C."/>
            <person name="Claverie J.M."/>
        </authorList>
    </citation>
    <scope>NUCLEOTIDE SEQUENCE [LARGE SCALE GENOMIC DNA]</scope>
    <source>
        <strain evidence="2">Quercus</strain>
    </source>
</reference>
<name>A0A2U7U8Q3_9VIRU</name>
<evidence type="ECO:0000256" key="1">
    <source>
        <dbReference type="SAM" id="Phobius"/>
    </source>
</evidence>
<proteinExistence type="predicted"/>
<dbReference type="GeneID" id="36843969"/>
<sequence>MNVKTLLNVSPPHRWMDGRSAASAIEVLIIGVVLAIAAILLQALLVMIFWNLSLPHIFPLVPCLTYGQALWLSLLVTVLF</sequence>
<dbReference type="KEGG" id="vg:36843969"/>
<gene>
    <name evidence="2" type="ORF">pqer_cds_406</name>
</gene>
<dbReference type="RefSeq" id="YP_009483097.1">
    <property type="nucleotide sequence ID" value="NC_037667.1"/>
</dbReference>
<keyword evidence="1" id="KW-0812">Transmembrane</keyword>
<evidence type="ECO:0000313" key="2">
    <source>
        <dbReference type="EMBL" id="AVK74828.1"/>
    </source>
</evidence>